<dbReference type="GO" id="GO:0005886">
    <property type="term" value="C:plasma membrane"/>
    <property type="evidence" value="ECO:0007669"/>
    <property type="project" value="UniProtKB-SubCell"/>
</dbReference>
<keyword evidence="3 6" id="KW-0812">Transmembrane</keyword>
<dbReference type="InterPro" id="IPR003838">
    <property type="entry name" value="ABC3_permease_C"/>
</dbReference>
<feature type="transmembrane region" description="Helical" evidence="6">
    <location>
        <begin position="413"/>
        <end position="437"/>
    </location>
</feature>
<evidence type="ECO:0000256" key="5">
    <source>
        <dbReference type="ARBA" id="ARBA00023136"/>
    </source>
</evidence>
<evidence type="ECO:0000259" key="8">
    <source>
        <dbReference type="Pfam" id="PF12704"/>
    </source>
</evidence>
<feature type="transmembrane region" description="Helical" evidence="6">
    <location>
        <begin position="21"/>
        <end position="41"/>
    </location>
</feature>
<keyword evidence="10" id="KW-1185">Reference proteome</keyword>
<feature type="domain" description="MacB-like periplasmic core" evidence="8">
    <location>
        <begin position="424"/>
        <end position="620"/>
    </location>
</feature>
<feature type="transmembrane region" description="Helical" evidence="6">
    <location>
        <begin position="712"/>
        <end position="731"/>
    </location>
</feature>
<feature type="transmembrane region" description="Helical" evidence="6">
    <location>
        <begin position="369"/>
        <end position="392"/>
    </location>
</feature>
<feature type="transmembrane region" description="Helical" evidence="6">
    <location>
        <begin position="654"/>
        <end position="675"/>
    </location>
</feature>
<dbReference type="EMBL" id="JABAIA010000003">
    <property type="protein sequence ID" value="NLR67483.1"/>
    <property type="molecule type" value="Genomic_DNA"/>
</dbReference>
<sequence>MLKNYYAATVRGMVKNRLFTFVNISGLSIGLALGIIFLLFVKGELQYDRFHPNLSSIYGIMLNDPRENVIYTGYTTTPALASAIREGLPDADHVTRVTHGGDQLLNIGDKSTYENGYYADADFFRIFRFPVIAGDPVAALFDPGSIVITSGTARKFFGTDDAVGKIFRHNQARNLKVGAVIQDIPDNSTLRFDVMLPYQLIEQQNPGISDRWDYNAMQTFVTLKPHVDPNIFNDKLKKLIGTRYGNSTPFTYPFADFHLYNRFRDGKPAGGKIQVIQFVIIVGIFVLLLACINFMNLATARSAQRAREVGVRKTLGATRRQIVWQFLSESMAMALLALVTGVLLAKLSLHAMNTLLHTHLTMDLADWKLWLFMIGLAMVTGLIAGSYPAFFLSAFRPVKVLKGLMPGNRNGSLFRKGLVTFQFMISIFLIITTIVIFRQQRYVQELPIGYETENLIDIPTRGNMAGKYDAIREAFLQIPGVQSVSAGNDDLVRYNGATNDLVWPGKTADQNFMVNISQVQYDWIKTAGLSLLEGRDFNRDFGDTMGCILNETAVKKMGLKPPVVGTLIGQNMVIGVVRNFSFNDPFDVTPPLAVFLNTGTLNHIFVRLVNDGQWQQQVQQLEAAFKKTAPGYPFEFHFTQDAQERKFEGIRSTWQMISVVGTLAIIISCLGLLGLSTFMAEKRTREIGIRKVFGASVARLWFMLSADLMKPILLAFLLAAPLAAWAMQVLLQHMDRHITLSWWMFMLAGLLAVVIALLTISFQGIRAAMTNPVNSLRSE</sequence>
<dbReference type="Proteomes" id="UP000570474">
    <property type="component" value="Unassembled WGS sequence"/>
</dbReference>
<feature type="domain" description="MacB-like periplasmic core" evidence="8">
    <location>
        <begin position="20"/>
        <end position="238"/>
    </location>
</feature>
<dbReference type="Pfam" id="PF02687">
    <property type="entry name" value="FtsX"/>
    <property type="match status" value="2"/>
</dbReference>
<dbReference type="GO" id="GO:0022857">
    <property type="term" value="F:transmembrane transporter activity"/>
    <property type="evidence" value="ECO:0007669"/>
    <property type="project" value="TreeGrafter"/>
</dbReference>
<dbReference type="InterPro" id="IPR025857">
    <property type="entry name" value="MacB_PCD"/>
</dbReference>
<feature type="domain" description="ABC3 transporter permease C-terminal" evidence="7">
    <location>
        <begin position="280"/>
        <end position="392"/>
    </location>
</feature>
<evidence type="ECO:0000256" key="3">
    <source>
        <dbReference type="ARBA" id="ARBA00022692"/>
    </source>
</evidence>
<dbReference type="AlphaFoldDB" id="A0A847RWL3"/>
<feature type="transmembrane region" description="Helical" evidence="6">
    <location>
        <begin position="322"/>
        <end position="349"/>
    </location>
</feature>
<gene>
    <name evidence="9" type="ORF">HGH92_24475</name>
</gene>
<name>A0A847RWL3_9BACT</name>
<feature type="transmembrane region" description="Helical" evidence="6">
    <location>
        <begin position="743"/>
        <end position="765"/>
    </location>
</feature>
<proteinExistence type="predicted"/>
<evidence type="ECO:0000256" key="2">
    <source>
        <dbReference type="ARBA" id="ARBA00022475"/>
    </source>
</evidence>
<feature type="domain" description="ABC3 transporter permease C-terminal" evidence="7">
    <location>
        <begin position="659"/>
        <end position="772"/>
    </location>
</feature>
<dbReference type="Pfam" id="PF12704">
    <property type="entry name" value="MacB_PCD"/>
    <property type="match status" value="2"/>
</dbReference>
<accession>A0A847RWL3</accession>
<dbReference type="RefSeq" id="WP_168873443.1">
    <property type="nucleotide sequence ID" value="NZ_JABAIA010000003.1"/>
</dbReference>
<protein>
    <submittedName>
        <fullName evidence="9">FtsX-like permease family protein</fullName>
    </submittedName>
</protein>
<evidence type="ECO:0000313" key="9">
    <source>
        <dbReference type="EMBL" id="NLR67483.1"/>
    </source>
</evidence>
<evidence type="ECO:0000256" key="4">
    <source>
        <dbReference type="ARBA" id="ARBA00022989"/>
    </source>
</evidence>
<organism evidence="9 10">
    <name type="scientific">Chitinophaga varians</name>
    <dbReference type="NCBI Taxonomy" id="2202339"/>
    <lineage>
        <taxon>Bacteria</taxon>
        <taxon>Pseudomonadati</taxon>
        <taxon>Bacteroidota</taxon>
        <taxon>Chitinophagia</taxon>
        <taxon>Chitinophagales</taxon>
        <taxon>Chitinophagaceae</taxon>
        <taxon>Chitinophaga</taxon>
    </lineage>
</organism>
<dbReference type="PANTHER" id="PTHR30572">
    <property type="entry name" value="MEMBRANE COMPONENT OF TRANSPORTER-RELATED"/>
    <property type="match status" value="1"/>
</dbReference>
<keyword evidence="4 6" id="KW-1133">Transmembrane helix</keyword>
<reference evidence="9 10" key="1">
    <citation type="submission" date="2020-04" db="EMBL/GenBank/DDBJ databases">
        <authorList>
            <person name="Yin C."/>
        </authorList>
    </citation>
    <scope>NUCLEOTIDE SEQUENCE [LARGE SCALE GENOMIC DNA]</scope>
    <source>
        <strain evidence="9 10">Ae27</strain>
    </source>
</reference>
<comment type="subcellular location">
    <subcellularLocation>
        <location evidence="1">Cell membrane</location>
        <topology evidence="1">Multi-pass membrane protein</topology>
    </subcellularLocation>
</comment>
<dbReference type="PANTHER" id="PTHR30572:SF18">
    <property type="entry name" value="ABC-TYPE MACROLIDE FAMILY EXPORT SYSTEM PERMEASE COMPONENT 2"/>
    <property type="match status" value="1"/>
</dbReference>
<keyword evidence="5 6" id="KW-0472">Membrane</keyword>
<keyword evidence="2" id="KW-1003">Cell membrane</keyword>
<dbReference type="InterPro" id="IPR050250">
    <property type="entry name" value="Macrolide_Exporter_MacB"/>
</dbReference>
<evidence type="ECO:0000256" key="1">
    <source>
        <dbReference type="ARBA" id="ARBA00004651"/>
    </source>
</evidence>
<evidence type="ECO:0000256" key="6">
    <source>
        <dbReference type="SAM" id="Phobius"/>
    </source>
</evidence>
<feature type="transmembrane region" description="Helical" evidence="6">
    <location>
        <begin position="275"/>
        <end position="297"/>
    </location>
</feature>
<comment type="caution">
    <text evidence="9">The sequence shown here is derived from an EMBL/GenBank/DDBJ whole genome shotgun (WGS) entry which is preliminary data.</text>
</comment>
<evidence type="ECO:0000259" key="7">
    <source>
        <dbReference type="Pfam" id="PF02687"/>
    </source>
</evidence>
<evidence type="ECO:0000313" key="10">
    <source>
        <dbReference type="Proteomes" id="UP000570474"/>
    </source>
</evidence>